<dbReference type="RefSeq" id="XP_070881857.1">
    <property type="nucleotide sequence ID" value="XM_071031632.1"/>
</dbReference>
<sequence>MAPSETSILSKFLLAAASLPTVVSLQQFTELFPNRLRAHPHIRVLYRELQQLREQDMDTVNENIDREVRHGERQKAELRKSIAKTGVDGTDLNEQREMDMDVQLFGSTSVSSHEYHSISSLVQAMETACASIEDEIARVDRDAAALVSELNSTVGEMSDLRYGKMHGSVGAADDGVVDEALRGLKNLEDVCYNKRSMPSIPLHPPPSVARDDTPNPLPHLLQTPSGLALLELQGTINIPVSGTSQHENETTESLDLGPSSVAYETPVGKLMFPDYSPQNVEDDTSWMKRAYLYVGRYQRMTGEVKKLPNPLALIQRRPREPSLNDASEELEIVEIVKYKLIFKNRPEPVNDS</sequence>
<evidence type="ECO:0000313" key="2">
    <source>
        <dbReference type="EMBL" id="KAL2862878.1"/>
    </source>
</evidence>
<dbReference type="Pfam" id="PF09447">
    <property type="entry name" value="Cnl2_NKP2"/>
    <property type="match status" value="1"/>
</dbReference>
<feature type="signal peptide" evidence="1">
    <location>
        <begin position="1"/>
        <end position="24"/>
    </location>
</feature>
<dbReference type="Proteomes" id="UP001610432">
    <property type="component" value="Unassembled WGS sequence"/>
</dbReference>
<dbReference type="GeneID" id="98146704"/>
<protein>
    <submittedName>
        <fullName evidence="2">Ctf8-domain-containing protein</fullName>
    </submittedName>
</protein>
<reference evidence="2 3" key="1">
    <citation type="submission" date="2024-07" db="EMBL/GenBank/DDBJ databases">
        <title>Section-level genome sequencing and comparative genomics of Aspergillus sections Usti and Cavernicolus.</title>
        <authorList>
            <consortium name="Lawrence Berkeley National Laboratory"/>
            <person name="Nybo J.L."/>
            <person name="Vesth T.C."/>
            <person name="Theobald S."/>
            <person name="Frisvad J.C."/>
            <person name="Larsen T.O."/>
            <person name="Kjaerboelling I."/>
            <person name="Rothschild-Mancinelli K."/>
            <person name="Lyhne E.K."/>
            <person name="Kogle M.E."/>
            <person name="Barry K."/>
            <person name="Clum A."/>
            <person name="Na H."/>
            <person name="Ledsgaard L."/>
            <person name="Lin J."/>
            <person name="Lipzen A."/>
            <person name="Kuo A."/>
            <person name="Riley R."/>
            <person name="Mondo S."/>
            <person name="Labutti K."/>
            <person name="Haridas S."/>
            <person name="Pangalinan J."/>
            <person name="Salamov A.A."/>
            <person name="Simmons B.A."/>
            <person name="Magnuson J.K."/>
            <person name="Chen J."/>
            <person name="Drula E."/>
            <person name="Henrissat B."/>
            <person name="Wiebenga A."/>
            <person name="Lubbers R.J."/>
            <person name="Gomes A.C."/>
            <person name="Macurrencykelacurrency M.R."/>
            <person name="Stajich J."/>
            <person name="Grigoriev I.V."/>
            <person name="Mortensen U.H."/>
            <person name="De Vries R.P."/>
            <person name="Baker S.E."/>
            <person name="Andersen M.R."/>
        </authorList>
    </citation>
    <scope>NUCLEOTIDE SEQUENCE [LARGE SCALE GENOMIC DNA]</scope>
    <source>
        <strain evidence="2 3">CBS 449.75</strain>
    </source>
</reference>
<dbReference type="PANTHER" id="PTHR28064:SF1">
    <property type="entry name" value="INNER KINETOCHORE SUBUNIT NKP2"/>
    <property type="match status" value="1"/>
</dbReference>
<accession>A0ABR4LEB1</accession>
<dbReference type="Pfam" id="PF09696">
    <property type="entry name" value="Ctf8"/>
    <property type="match status" value="1"/>
</dbReference>
<dbReference type="InterPro" id="IPR018565">
    <property type="entry name" value="Nkp2/Cnl2"/>
</dbReference>
<comment type="caution">
    <text evidence="2">The sequence shown here is derived from an EMBL/GenBank/DDBJ whole genome shotgun (WGS) entry which is preliminary data.</text>
</comment>
<dbReference type="EMBL" id="JBFXLQ010000060">
    <property type="protein sequence ID" value="KAL2862878.1"/>
    <property type="molecule type" value="Genomic_DNA"/>
</dbReference>
<evidence type="ECO:0000313" key="3">
    <source>
        <dbReference type="Proteomes" id="UP001610432"/>
    </source>
</evidence>
<name>A0ABR4LEB1_9EURO</name>
<keyword evidence="3" id="KW-1185">Reference proteome</keyword>
<proteinExistence type="predicted"/>
<organism evidence="2 3">
    <name type="scientific">Aspergillus lucknowensis</name>
    <dbReference type="NCBI Taxonomy" id="176173"/>
    <lineage>
        <taxon>Eukaryota</taxon>
        <taxon>Fungi</taxon>
        <taxon>Dikarya</taxon>
        <taxon>Ascomycota</taxon>
        <taxon>Pezizomycotina</taxon>
        <taxon>Eurotiomycetes</taxon>
        <taxon>Eurotiomycetidae</taxon>
        <taxon>Eurotiales</taxon>
        <taxon>Aspergillaceae</taxon>
        <taxon>Aspergillus</taxon>
        <taxon>Aspergillus subgen. Nidulantes</taxon>
    </lineage>
</organism>
<evidence type="ECO:0000256" key="1">
    <source>
        <dbReference type="SAM" id="SignalP"/>
    </source>
</evidence>
<dbReference type="PANTHER" id="PTHR28064">
    <property type="entry name" value="INNER KINETOCHORE SUBUNIT NKP2"/>
    <property type="match status" value="1"/>
</dbReference>
<keyword evidence="1" id="KW-0732">Signal</keyword>
<dbReference type="InterPro" id="IPR018607">
    <property type="entry name" value="Ctf8"/>
</dbReference>
<gene>
    <name evidence="2" type="ORF">BJX67DRAFT_374994</name>
</gene>
<feature type="chain" id="PRO_5045798848" evidence="1">
    <location>
        <begin position="25"/>
        <end position="352"/>
    </location>
</feature>